<evidence type="ECO:0000313" key="1">
    <source>
        <dbReference type="EMBL" id="MDV7219162.1"/>
    </source>
</evidence>
<comment type="caution">
    <text evidence="1">The sequence shown here is derived from an EMBL/GenBank/DDBJ whole genome shotgun (WGS) entry which is preliminary data.</text>
</comment>
<gene>
    <name evidence="1" type="ORF">R5A26_24815</name>
</gene>
<dbReference type="RefSeq" id="WP_317773199.1">
    <property type="nucleotide sequence ID" value="NZ_JAWMAJ010000085.1"/>
</dbReference>
<dbReference type="Proteomes" id="UP001187346">
    <property type="component" value="Unassembled WGS sequence"/>
</dbReference>
<sequence length="106" mass="12023">MPASEVEPAFGYIRVHDASSEEVALLEKQLEEYAEAHNLKLRQIYRERHSTLRVGGLDDWLVEGGVRHLIVPSMDHVSEHPIARLVFYEAVCLDARAELHEACSKS</sequence>
<proteinExistence type="predicted"/>
<name>A0ABU4FF01_9ACTN</name>
<evidence type="ECO:0000313" key="2">
    <source>
        <dbReference type="Proteomes" id="UP001187346"/>
    </source>
</evidence>
<dbReference type="EMBL" id="JAWMAJ010000085">
    <property type="protein sequence ID" value="MDV7219162.1"/>
    <property type="molecule type" value="Genomic_DNA"/>
</dbReference>
<organism evidence="1 2">
    <name type="scientific">Streptomyces prunicolor</name>
    <dbReference type="NCBI Taxonomy" id="67348"/>
    <lineage>
        <taxon>Bacteria</taxon>
        <taxon>Bacillati</taxon>
        <taxon>Actinomycetota</taxon>
        <taxon>Actinomycetes</taxon>
        <taxon>Kitasatosporales</taxon>
        <taxon>Streptomycetaceae</taxon>
        <taxon>Streptomyces</taxon>
    </lineage>
</organism>
<protein>
    <recommendedName>
        <fullName evidence="3">Resolvase/invertase-type recombinase catalytic domain-containing protein</fullName>
    </recommendedName>
</protein>
<keyword evidence="2" id="KW-1185">Reference proteome</keyword>
<accession>A0ABU4FF01</accession>
<evidence type="ECO:0008006" key="3">
    <source>
        <dbReference type="Google" id="ProtNLM"/>
    </source>
</evidence>
<reference evidence="1 2" key="1">
    <citation type="submission" date="2023-10" db="EMBL/GenBank/DDBJ databases">
        <title>Characterization of rhizosphere-enriched actinobacteria from wheat plants lab-grown on chernevaya soil.</title>
        <authorList>
            <person name="Tikhonova E.N."/>
            <person name="Konopkin A."/>
            <person name="Kravchenko I.K."/>
        </authorList>
    </citation>
    <scope>NUCLEOTIDE SEQUENCE [LARGE SCALE GENOMIC DNA]</scope>
    <source>
        <strain evidence="1 2">RR29</strain>
    </source>
</reference>